<dbReference type="RefSeq" id="WP_149770372.1">
    <property type="nucleotide sequence ID" value="NZ_VDFQ02000004.1"/>
</dbReference>
<protein>
    <submittedName>
        <fullName evidence="2">Uncharacterized protein</fullName>
    </submittedName>
</protein>
<dbReference type="Proteomes" id="UP000307768">
    <property type="component" value="Unassembled WGS sequence"/>
</dbReference>
<evidence type="ECO:0000313" key="2">
    <source>
        <dbReference type="EMBL" id="KAA1422421.1"/>
    </source>
</evidence>
<dbReference type="EMBL" id="VDFQ02000004">
    <property type="protein sequence ID" value="KAA1422421.1"/>
    <property type="molecule type" value="Genomic_DNA"/>
</dbReference>
<accession>A0A5Q6RWI2</accession>
<dbReference type="AlphaFoldDB" id="A0A5Q6RWI2"/>
<keyword evidence="1" id="KW-0472">Membrane</keyword>
<evidence type="ECO:0000256" key="1">
    <source>
        <dbReference type="SAM" id="Phobius"/>
    </source>
</evidence>
<proteinExistence type="predicted"/>
<sequence>MRWIGAAVVVGLAFGAAMFGVQEYESRHADIEAPLPPGGDRVAAATDALVADHLYVAPELQRLITPEEQARVATAAAAADPAAFIALSGKGDAGYYLDADLAQYLIDGVGEAGSYLVWDGESVSGTERTTGGDLSTYVSPDMAGKTEAALMRYIDAVDAATLEPLDDSDYWGGPRGGFLAALLMVSGGYLALTLVVGVVRVLSGASYFLPGRWRDFVTGSKA</sequence>
<keyword evidence="1" id="KW-0812">Transmembrane</keyword>
<feature type="transmembrane region" description="Helical" evidence="1">
    <location>
        <begin position="178"/>
        <end position="202"/>
    </location>
</feature>
<name>A0A5Q6RWI2_9ACTN</name>
<organism evidence="2 3">
    <name type="scientific">Mumia zhuanghuii</name>
    <dbReference type="NCBI Taxonomy" id="2585211"/>
    <lineage>
        <taxon>Bacteria</taxon>
        <taxon>Bacillati</taxon>
        <taxon>Actinomycetota</taxon>
        <taxon>Actinomycetes</taxon>
        <taxon>Propionibacteriales</taxon>
        <taxon>Nocardioidaceae</taxon>
        <taxon>Mumia</taxon>
    </lineage>
</organism>
<gene>
    <name evidence="2" type="ORF">FE697_014835</name>
</gene>
<evidence type="ECO:0000313" key="3">
    <source>
        <dbReference type="Proteomes" id="UP000307768"/>
    </source>
</evidence>
<dbReference type="OrthoDB" id="3830451at2"/>
<comment type="caution">
    <text evidence="2">The sequence shown here is derived from an EMBL/GenBank/DDBJ whole genome shotgun (WGS) entry which is preliminary data.</text>
</comment>
<keyword evidence="1" id="KW-1133">Transmembrane helix</keyword>
<reference evidence="2 3" key="1">
    <citation type="submission" date="2019-09" db="EMBL/GenBank/DDBJ databases">
        <title>Mumia zhuanghuii sp. nov. isolated from the intestinal contents of plateau pika (Ochotona curzoniae) in the Qinghai-Tibet plateau of China.</title>
        <authorList>
            <person name="Tian Z."/>
        </authorList>
    </citation>
    <scope>NUCLEOTIDE SEQUENCE [LARGE SCALE GENOMIC DNA]</scope>
    <source>
        <strain evidence="3">350</strain>
    </source>
</reference>